<proteinExistence type="predicted"/>
<dbReference type="InterPro" id="IPR023393">
    <property type="entry name" value="START-like_dom_sf"/>
</dbReference>
<reference evidence="1 2" key="1">
    <citation type="submission" date="2015-04" db="EMBL/GenBank/DDBJ databases">
        <authorList>
            <person name="Syromyatnikov M.Y."/>
            <person name="Popov V.N."/>
        </authorList>
    </citation>
    <scope>NUCLEOTIDE SEQUENCE [LARGE SCALE GENOMIC DNA]</scope>
    <source>
        <strain evidence="1">WF-38-12</strain>
    </source>
</reference>
<protein>
    <recommendedName>
        <fullName evidence="3">Coenzyme Q-binding protein COQ10 START domain-containing protein</fullName>
    </recommendedName>
</protein>
<organism evidence="1 2">
    <name type="scientific">Talaromyces islandicus</name>
    <name type="common">Penicillium islandicum</name>
    <dbReference type="NCBI Taxonomy" id="28573"/>
    <lineage>
        <taxon>Eukaryota</taxon>
        <taxon>Fungi</taxon>
        <taxon>Dikarya</taxon>
        <taxon>Ascomycota</taxon>
        <taxon>Pezizomycotina</taxon>
        <taxon>Eurotiomycetes</taxon>
        <taxon>Eurotiomycetidae</taxon>
        <taxon>Eurotiales</taxon>
        <taxon>Trichocomaceae</taxon>
        <taxon>Talaromyces</taxon>
        <taxon>Talaromyces sect. Islandici</taxon>
    </lineage>
</organism>
<dbReference type="Gene3D" id="3.30.530.20">
    <property type="match status" value="1"/>
</dbReference>
<evidence type="ECO:0000313" key="1">
    <source>
        <dbReference type="EMBL" id="CRG91436.1"/>
    </source>
</evidence>
<evidence type="ECO:0000313" key="2">
    <source>
        <dbReference type="Proteomes" id="UP000054383"/>
    </source>
</evidence>
<dbReference type="OrthoDB" id="509124at2759"/>
<gene>
    <name evidence="1" type="ORF">PISL3812_08484</name>
</gene>
<accession>A0A0U1M946</accession>
<sequence>MAQSTPSIPLNHAVVTTYSSAVIHNPKASTADAWNTLIDTSTWPEWNRLIPKVIINSQPNQLEDTGETPLSPVFQRGTKMSLLFNANADNEMNDTTLLEESSLVILKAVITVCEPPTPESNQKGRIAWAVDPQAEGSWPKWLVYAERVHEIYQDEDGHVKIEDWELQTGIVAYGIRWMMGAKLQRLRQVWIENLKNFLEARSQG</sequence>
<keyword evidence="2" id="KW-1185">Reference proteome</keyword>
<dbReference type="OMA" id="VYVVRWM"/>
<dbReference type="EMBL" id="CVMT01000009">
    <property type="protein sequence ID" value="CRG91436.1"/>
    <property type="molecule type" value="Genomic_DNA"/>
</dbReference>
<dbReference type="AlphaFoldDB" id="A0A0U1M946"/>
<dbReference type="Proteomes" id="UP000054383">
    <property type="component" value="Unassembled WGS sequence"/>
</dbReference>
<name>A0A0U1M946_TALIS</name>
<evidence type="ECO:0008006" key="3">
    <source>
        <dbReference type="Google" id="ProtNLM"/>
    </source>
</evidence>